<feature type="compositionally biased region" description="Polar residues" evidence="2">
    <location>
        <begin position="101"/>
        <end position="111"/>
    </location>
</feature>
<dbReference type="Proteomes" id="UP001497623">
    <property type="component" value="Unassembled WGS sequence"/>
</dbReference>
<feature type="domain" description="CCHC-type" evidence="3">
    <location>
        <begin position="527"/>
        <end position="543"/>
    </location>
</feature>
<dbReference type="InterPro" id="IPR036875">
    <property type="entry name" value="Znf_CCHC_sf"/>
</dbReference>
<sequence length="635" mass="71924">MPSPDKIMSGKKEKLGFPPDPGEIKHNRTGAKPKDNATLIKSRMYGNKTRITQDQKDSTTFKPLHPLKADKLGLDPNRIAQMKDTLKPIMKIHKRKDTSPTEKTPQPNTPNKLARLTYVTDESSSTDSVQMTEEEMKDMWETFSPSKRNNKKYEYLRELFEPKIVTKVTKQQNGQRGQLPRKRTAVSKSPEKVNKADANKGKIQPNFSQISFISNTNKTTRLTKPASDTNAHEKSIKNIVSDDVAQAGTSQAVAPATEVVHNNVDMEIALEDNPTNNGKIELTSSATTEASEPRDPEIRENHENIPNENEGNESDQNEELNSGETEEAQDKEYVVIMDLKETDRDILKCPAELEDTLYPVVASYPSITGVKPNHNRSLLAFMLGSLMEARQLLQVTQIPTDGGVLQVSCRWAKEESWNYGVIRGILPPRNEDDRTRRIQNMKEKLSNRGNPVRDIMWIKRKVYNEDRSDSEVTETNSVRLEFIGKVPDKVFLGIMSYNVEAYTTEVTQCYKCQGFGHVAKHCTGPLKCVQCGRRGHKKSDCRSSRPRCANCQGPHKSWSKICPFYLKELEAQRIRGSTRSSIHTARNLAKESFPELYTTHKNPQSRDTPRGRTEGSYAAVTRHQTNPEREARRQT</sequence>
<evidence type="ECO:0000256" key="1">
    <source>
        <dbReference type="PROSITE-ProRule" id="PRU00047"/>
    </source>
</evidence>
<dbReference type="AlphaFoldDB" id="A0AAV2RW30"/>
<feature type="compositionally biased region" description="Basic and acidic residues" evidence="2">
    <location>
        <begin position="291"/>
        <end position="305"/>
    </location>
</feature>
<organism evidence="4 5">
    <name type="scientific">Meganyctiphanes norvegica</name>
    <name type="common">Northern krill</name>
    <name type="synonym">Thysanopoda norvegica</name>
    <dbReference type="NCBI Taxonomy" id="48144"/>
    <lineage>
        <taxon>Eukaryota</taxon>
        <taxon>Metazoa</taxon>
        <taxon>Ecdysozoa</taxon>
        <taxon>Arthropoda</taxon>
        <taxon>Crustacea</taxon>
        <taxon>Multicrustacea</taxon>
        <taxon>Malacostraca</taxon>
        <taxon>Eumalacostraca</taxon>
        <taxon>Eucarida</taxon>
        <taxon>Euphausiacea</taxon>
        <taxon>Euphausiidae</taxon>
        <taxon>Meganyctiphanes</taxon>
    </lineage>
</organism>
<reference evidence="4 5" key="1">
    <citation type="submission" date="2024-05" db="EMBL/GenBank/DDBJ databases">
        <authorList>
            <person name="Wallberg A."/>
        </authorList>
    </citation>
    <scope>NUCLEOTIDE SEQUENCE [LARGE SCALE GENOMIC DNA]</scope>
</reference>
<keyword evidence="1" id="KW-0863">Zinc-finger</keyword>
<dbReference type="SUPFAM" id="SSF57756">
    <property type="entry name" value="Retrovirus zinc finger-like domains"/>
    <property type="match status" value="1"/>
</dbReference>
<feature type="compositionally biased region" description="Polar residues" evidence="2">
    <location>
        <begin position="273"/>
        <end position="290"/>
    </location>
</feature>
<evidence type="ECO:0000259" key="3">
    <source>
        <dbReference type="PROSITE" id="PS50158"/>
    </source>
</evidence>
<feature type="non-terminal residue" evidence="4">
    <location>
        <position position="635"/>
    </location>
</feature>
<dbReference type="EMBL" id="CAXKWB010031168">
    <property type="protein sequence ID" value="CAL4139144.1"/>
    <property type="molecule type" value="Genomic_DNA"/>
</dbReference>
<dbReference type="GO" id="GO:0003676">
    <property type="term" value="F:nucleic acid binding"/>
    <property type="evidence" value="ECO:0007669"/>
    <property type="project" value="InterPro"/>
</dbReference>
<feature type="domain" description="CCHC-type" evidence="3">
    <location>
        <begin position="509"/>
        <end position="522"/>
    </location>
</feature>
<keyword evidence="5" id="KW-1185">Reference proteome</keyword>
<feature type="region of interest" description="Disordered" evidence="2">
    <location>
        <begin position="593"/>
        <end position="635"/>
    </location>
</feature>
<feature type="region of interest" description="Disordered" evidence="2">
    <location>
        <begin position="1"/>
        <end position="133"/>
    </location>
</feature>
<evidence type="ECO:0000256" key="2">
    <source>
        <dbReference type="SAM" id="MobiDB-lite"/>
    </source>
</evidence>
<dbReference type="Gene3D" id="4.10.60.10">
    <property type="entry name" value="Zinc finger, CCHC-type"/>
    <property type="match status" value="1"/>
</dbReference>
<dbReference type="PROSITE" id="PS50158">
    <property type="entry name" value="ZF_CCHC"/>
    <property type="match status" value="2"/>
</dbReference>
<protein>
    <recommendedName>
        <fullName evidence="3">CCHC-type domain-containing protein</fullName>
    </recommendedName>
</protein>
<evidence type="ECO:0000313" key="4">
    <source>
        <dbReference type="EMBL" id="CAL4139144.1"/>
    </source>
</evidence>
<name>A0AAV2RW30_MEGNR</name>
<comment type="caution">
    <text evidence="4">The sequence shown here is derived from an EMBL/GenBank/DDBJ whole genome shotgun (WGS) entry which is preliminary data.</text>
</comment>
<dbReference type="GO" id="GO:0008270">
    <property type="term" value="F:zinc ion binding"/>
    <property type="evidence" value="ECO:0007669"/>
    <property type="project" value="UniProtKB-KW"/>
</dbReference>
<dbReference type="SMART" id="SM00343">
    <property type="entry name" value="ZnF_C2HC"/>
    <property type="match status" value="2"/>
</dbReference>
<accession>A0AAV2RW30</accession>
<proteinExistence type="predicted"/>
<keyword evidence="1" id="KW-0479">Metal-binding</keyword>
<feature type="region of interest" description="Disordered" evidence="2">
    <location>
        <begin position="268"/>
        <end position="330"/>
    </location>
</feature>
<feature type="compositionally biased region" description="Basic and acidic residues" evidence="2">
    <location>
        <begin position="625"/>
        <end position="635"/>
    </location>
</feature>
<feature type="compositionally biased region" description="Polar residues" evidence="2">
    <location>
        <begin position="120"/>
        <end position="131"/>
    </location>
</feature>
<dbReference type="InterPro" id="IPR001878">
    <property type="entry name" value="Znf_CCHC"/>
</dbReference>
<evidence type="ECO:0000313" key="5">
    <source>
        <dbReference type="Proteomes" id="UP001497623"/>
    </source>
</evidence>
<keyword evidence="1" id="KW-0862">Zinc</keyword>
<gene>
    <name evidence="4" type="ORF">MNOR_LOCUS28369</name>
</gene>
<feature type="region of interest" description="Disordered" evidence="2">
    <location>
        <begin position="167"/>
        <end position="197"/>
    </location>
</feature>